<keyword evidence="3" id="KW-0227">DNA damage</keyword>
<evidence type="ECO:0000259" key="10">
    <source>
        <dbReference type="PROSITE" id="PS51084"/>
    </source>
</evidence>
<dbReference type="GO" id="GO:0005634">
    <property type="term" value="C:nucleus"/>
    <property type="evidence" value="ECO:0007669"/>
    <property type="project" value="UniProtKB-SubCell"/>
</dbReference>
<comment type="subcellular location">
    <subcellularLocation>
        <location evidence="1">Nucleus</location>
    </subcellularLocation>
</comment>
<evidence type="ECO:0000256" key="8">
    <source>
        <dbReference type="PROSITE-ProRule" id="PRU00464"/>
    </source>
</evidence>
<keyword evidence="5" id="KW-0238">DNA-binding</keyword>
<dbReference type="GO" id="GO:0003725">
    <property type="term" value="F:double-stranded RNA binding"/>
    <property type="evidence" value="ECO:0007669"/>
    <property type="project" value="TreeGrafter"/>
</dbReference>
<evidence type="ECO:0000256" key="7">
    <source>
        <dbReference type="ARBA" id="ARBA00023242"/>
    </source>
</evidence>
<keyword evidence="7" id="KW-0539">Nucleus</keyword>
<dbReference type="GO" id="GO:1990165">
    <property type="term" value="F:single-strand break-containing DNA binding"/>
    <property type="evidence" value="ECO:0007669"/>
    <property type="project" value="TreeGrafter"/>
</dbReference>
<dbReference type="GO" id="GO:0033699">
    <property type="term" value="F:DNA 5'-adenosine monophosphate hydrolase activity"/>
    <property type="evidence" value="ECO:0007669"/>
    <property type="project" value="TreeGrafter"/>
</dbReference>
<evidence type="ECO:0000256" key="5">
    <source>
        <dbReference type="ARBA" id="ARBA00023125"/>
    </source>
</evidence>
<dbReference type="Pfam" id="PF11969">
    <property type="entry name" value="DcpS_C"/>
    <property type="match status" value="1"/>
</dbReference>
<evidence type="ECO:0000256" key="4">
    <source>
        <dbReference type="ARBA" id="ARBA00022833"/>
    </source>
</evidence>
<evidence type="ECO:0000313" key="12">
    <source>
        <dbReference type="Proteomes" id="UP001153954"/>
    </source>
</evidence>
<dbReference type="PANTHER" id="PTHR12486">
    <property type="entry name" value="APRATAXIN-RELATED"/>
    <property type="match status" value="1"/>
</dbReference>
<accession>A0AAU9TV82</accession>
<dbReference type="GO" id="GO:0003697">
    <property type="term" value="F:single-stranded DNA binding"/>
    <property type="evidence" value="ECO:0007669"/>
    <property type="project" value="TreeGrafter"/>
</dbReference>
<dbReference type="PROSITE" id="PS51084">
    <property type="entry name" value="HIT_2"/>
    <property type="match status" value="1"/>
</dbReference>
<dbReference type="EMBL" id="CAKOGL010000010">
    <property type="protein sequence ID" value="CAH2091060.1"/>
    <property type="molecule type" value="Genomic_DNA"/>
</dbReference>
<dbReference type="Proteomes" id="UP001153954">
    <property type="component" value="Unassembled WGS sequence"/>
</dbReference>
<protein>
    <recommendedName>
        <fullName evidence="10">HIT domain-containing protein</fullName>
    </recommendedName>
</protein>
<evidence type="ECO:0000256" key="6">
    <source>
        <dbReference type="ARBA" id="ARBA00023204"/>
    </source>
</evidence>
<feature type="region of interest" description="Disordered" evidence="9">
    <location>
        <begin position="1"/>
        <end position="21"/>
    </location>
</feature>
<dbReference type="AlphaFoldDB" id="A0AAU9TV82"/>
<keyword evidence="2" id="KW-0479">Metal-binding</keyword>
<dbReference type="PANTHER" id="PTHR12486:SF4">
    <property type="entry name" value="APRATAXIN"/>
    <property type="match status" value="1"/>
</dbReference>
<dbReference type="FunFam" id="3.30.428.10:FF:000004">
    <property type="entry name" value="aprataxin isoform X2"/>
    <property type="match status" value="1"/>
</dbReference>
<evidence type="ECO:0000256" key="9">
    <source>
        <dbReference type="SAM" id="MobiDB-lite"/>
    </source>
</evidence>
<keyword evidence="4" id="KW-0862">Zinc</keyword>
<dbReference type="GO" id="GO:0000012">
    <property type="term" value="P:single strand break repair"/>
    <property type="evidence" value="ECO:0007669"/>
    <property type="project" value="TreeGrafter"/>
</dbReference>
<feature type="domain" description="HIT" evidence="10">
    <location>
        <begin position="24"/>
        <end position="125"/>
    </location>
</feature>
<keyword evidence="6" id="KW-0234">DNA repair</keyword>
<keyword evidence="12" id="KW-1185">Reference proteome</keyword>
<evidence type="ECO:0000313" key="11">
    <source>
        <dbReference type="EMBL" id="CAH2091060.1"/>
    </source>
</evidence>
<dbReference type="Gene3D" id="3.30.428.10">
    <property type="entry name" value="HIT-like"/>
    <property type="match status" value="1"/>
</dbReference>
<dbReference type="GO" id="GO:0046872">
    <property type="term" value="F:metal ion binding"/>
    <property type="evidence" value="ECO:0007669"/>
    <property type="project" value="UniProtKB-KW"/>
</dbReference>
<comment type="caution">
    <text evidence="8">Lacks conserved residue(s) required for the propagation of feature annotation.</text>
</comment>
<dbReference type="InterPro" id="IPR032566">
    <property type="entry name" value="Znf-C2HE"/>
</dbReference>
<dbReference type="Pfam" id="PF16278">
    <property type="entry name" value="zf-C2HE"/>
    <property type="match status" value="1"/>
</dbReference>
<evidence type="ECO:0000256" key="1">
    <source>
        <dbReference type="ARBA" id="ARBA00004123"/>
    </source>
</evidence>
<evidence type="ECO:0000256" key="2">
    <source>
        <dbReference type="ARBA" id="ARBA00022723"/>
    </source>
</evidence>
<reference evidence="11" key="1">
    <citation type="submission" date="2022-03" db="EMBL/GenBank/DDBJ databases">
        <authorList>
            <person name="Tunstrom K."/>
        </authorList>
    </citation>
    <scope>NUCLEOTIDE SEQUENCE</scope>
</reference>
<dbReference type="InterPro" id="IPR011146">
    <property type="entry name" value="HIT-like"/>
</dbReference>
<sequence length="195" mass="22801">MSKRSLEKEENSNRPAKEPKKHWSLGLVESMKDPKLIYKETKNIIVIKDKYPKAKIHYLVLPREEISSIFKLNKSHLDLLEEFGSVFNTIKEEHDCELRAGFHAVPSMHRLHMHVISTDMNSPCLKTKIHWNSFTTSFFILYEDLINNLTKDGCIEKMSNETHKSLMSTPLKCNQCSFEPKNMPQLKQHLLIHIK</sequence>
<evidence type="ECO:0000256" key="3">
    <source>
        <dbReference type="ARBA" id="ARBA00022763"/>
    </source>
</evidence>
<dbReference type="InterPro" id="IPR036265">
    <property type="entry name" value="HIT-like_sf"/>
</dbReference>
<gene>
    <name evidence="11" type="ORF">EEDITHA_LOCUS6956</name>
</gene>
<feature type="compositionally biased region" description="Basic and acidic residues" evidence="9">
    <location>
        <begin position="1"/>
        <end position="18"/>
    </location>
</feature>
<dbReference type="SUPFAM" id="SSF54197">
    <property type="entry name" value="HIT-like"/>
    <property type="match status" value="1"/>
</dbReference>
<proteinExistence type="predicted"/>
<dbReference type="GO" id="GO:0030983">
    <property type="term" value="F:mismatched DNA binding"/>
    <property type="evidence" value="ECO:0007669"/>
    <property type="project" value="TreeGrafter"/>
</dbReference>
<comment type="caution">
    <text evidence="11">The sequence shown here is derived from an EMBL/GenBank/DDBJ whole genome shotgun (WGS) entry which is preliminary data.</text>
</comment>
<organism evidence="11 12">
    <name type="scientific">Euphydryas editha</name>
    <name type="common">Edith's checkerspot</name>
    <dbReference type="NCBI Taxonomy" id="104508"/>
    <lineage>
        <taxon>Eukaryota</taxon>
        <taxon>Metazoa</taxon>
        <taxon>Ecdysozoa</taxon>
        <taxon>Arthropoda</taxon>
        <taxon>Hexapoda</taxon>
        <taxon>Insecta</taxon>
        <taxon>Pterygota</taxon>
        <taxon>Neoptera</taxon>
        <taxon>Endopterygota</taxon>
        <taxon>Lepidoptera</taxon>
        <taxon>Glossata</taxon>
        <taxon>Ditrysia</taxon>
        <taxon>Papilionoidea</taxon>
        <taxon>Nymphalidae</taxon>
        <taxon>Nymphalinae</taxon>
        <taxon>Euphydryas</taxon>
    </lineage>
</organism>
<name>A0AAU9TV82_EUPED</name>